<keyword evidence="1" id="KW-0560">Oxidoreductase</keyword>
<dbReference type="InterPro" id="IPR020843">
    <property type="entry name" value="ER"/>
</dbReference>
<dbReference type="InterPro" id="IPR013154">
    <property type="entry name" value="ADH-like_N"/>
</dbReference>
<dbReference type="RefSeq" id="WP_379534786.1">
    <property type="nucleotide sequence ID" value="NZ_JBHSBI010000039.1"/>
</dbReference>
<dbReference type="InterPro" id="IPR011032">
    <property type="entry name" value="GroES-like_sf"/>
</dbReference>
<proteinExistence type="predicted"/>
<evidence type="ECO:0000256" key="2">
    <source>
        <dbReference type="SAM" id="MobiDB-lite"/>
    </source>
</evidence>
<dbReference type="SUPFAM" id="SSF50129">
    <property type="entry name" value="GroES-like"/>
    <property type="match status" value="2"/>
</dbReference>
<feature type="domain" description="Enoyl reductase (ER)" evidence="3">
    <location>
        <begin position="10"/>
        <end position="383"/>
    </location>
</feature>
<dbReference type="Pfam" id="PF08240">
    <property type="entry name" value="ADH_N"/>
    <property type="match status" value="1"/>
</dbReference>
<dbReference type="InterPro" id="IPR002364">
    <property type="entry name" value="Quin_OxRdtase/zeta-crystal_CS"/>
</dbReference>
<comment type="caution">
    <text evidence="4">The sequence shown here is derived from an EMBL/GenBank/DDBJ whole genome shotgun (WGS) entry which is preliminary data.</text>
</comment>
<protein>
    <submittedName>
        <fullName evidence="4">NAD(P)-dependent alcohol dehydrogenase</fullName>
    </submittedName>
</protein>
<sequence length="386" mass="39915">MRAALYDRYGPPEVLYEGTVPMPVMGPGEVLVRVHATSVNGGELHGRAGRVRFVTDMAERGFPKRMGVDFAGEVVAVGPNVPRPASGSDAHESTAGPGSRGSTARPGPQTADPGSRGSTDEAGPRAVDPGSRGSTDGVGPSGPVGGSGVRGPVVGDRVWGLLPRVFGSAAEYVVVRPRQIALAPAGLDLVQAAALPVVGTTAITALRDKARLQEGERLLVRGAAGGAGSVAVQLGRAFGAHVTALAGARSLDFVRDLGADEAFDYRTTGPADLGRFDVVLDTVGTGLSAYRRLLRPGGRMVTIAFDLDRVVASLSYVAASAVFGSRRVRLFSGNPTHRLIADLTRYVESGAIRPVVDTVFPLADIAEAHRALEAGGVRGKHVIQIV</sequence>
<dbReference type="SUPFAM" id="SSF51735">
    <property type="entry name" value="NAD(P)-binding Rossmann-fold domains"/>
    <property type="match status" value="1"/>
</dbReference>
<dbReference type="InterPro" id="IPR050700">
    <property type="entry name" value="YIM1/Zinc_Alcohol_DH_Fams"/>
</dbReference>
<organism evidence="4 5">
    <name type="scientific">Nonomuraea purpurea</name>
    <dbReference type="NCBI Taxonomy" id="1849276"/>
    <lineage>
        <taxon>Bacteria</taxon>
        <taxon>Bacillati</taxon>
        <taxon>Actinomycetota</taxon>
        <taxon>Actinomycetes</taxon>
        <taxon>Streptosporangiales</taxon>
        <taxon>Streptosporangiaceae</taxon>
        <taxon>Nonomuraea</taxon>
    </lineage>
</organism>
<gene>
    <name evidence="4" type="ORF">ACFOY2_47645</name>
</gene>
<dbReference type="Proteomes" id="UP001595851">
    <property type="component" value="Unassembled WGS sequence"/>
</dbReference>
<reference evidence="5" key="1">
    <citation type="journal article" date="2019" name="Int. J. Syst. Evol. Microbiol.">
        <title>The Global Catalogue of Microorganisms (GCM) 10K type strain sequencing project: providing services to taxonomists for standard genome sequencing and annotation.</title>
        <authorList>
            <consortium name="The Broad Institute Genomics Platform"/>
            <consortium name="The Broad Institute Genome Sequencing Center for Infectious Disease"/>
            <person name="Wu L."/>
            <person name="Ma J."/>
        </authorList>
    </citation>
    <scope>NUCLEOTIDE SEQUENCE [LARGE SCALE GENOMIC DNA]</scope>
    <source>
        <strain evidence="5">TBRC 1276</strain>
    </source>
</reference>
<evidence type="ECO:0000256" key="1">
    <source>
        <dbReference type="ARBA" id="ARBA00023002"/>
    </source>
</evidence>
<dbReference type="SMART" id="SM00829">
    <property type="entry name" value="PKS_ER"/>
    <property type="match status" value="1"/>
</dbReference>
<dbReference type="CDD" id="cd08267">
    <property type="entry name" value="MDR1"/>
    <property type="match status" value="1"/>
</dbReference>
<feature type="compositionally biased region" description="Gly residues" evidence="2">
    <location>
        <begin position="139"/>
        <end position="149"/>
    </location>
</feature>
<evidence type="ECO:0000313" key="4">
    <source>
        <dbReference type="EMBL" id="MFC4014966.1"/>
    </source>
</evidence>
<dbReference type="PANTHER" id="PTHR11695:SF294">
    <property type="entry name" value="RETICULON-4-INTERACTING PROTEIN 1, MITOCHONDRIAL"/>
    <property type="match status" value="1"/>
</dbReference>
<dbReference type="Pfam" id="PF13602">
    <property type="entry name" value="ADH_zinc_N_2"/>
    <property type="match status" value="1"/>
</dbReference>
<dbReference type="Gene3D" id="3.40.50.720">
    <property type="entry name" value="NAD(P)-binding Rossmann-like Domain"/>
    <property type="match status" value="1"/>
</dbReference>
<keyword evidence="5" id="KW-1185">Reference proteome</keyword>
<dbReference type="InterPro" id="IPR036291">
    <property type="entry name" value="NAD(P)-bd_dom_sf"/>
</dbReference>
<dbReference type="PROSITE" id="PS01162">
    <property type="entry name" value="QOR_ZETA_CRYSTAL"/>
    <property type="match status" value="1"/>
</dbReference>
<dbReference type="EMBL" id="JBHSBI010000039">
    <property type="protein sequence ID" value="MFC4014966.1"/>
    <property type="molecule type" value="Genomic_DNA"/>
</dbReference>
<dbReference type="Gene3D" id="3.90.180.10">
    <property type="entry name" value="Medium-chain alcohol dehydrogenases, catalytic domain"/>
    <property type="match status" value="2"/>
</dbReference>
<evidence type="ECO:0000313" key="5">
    <source>
        <dbReference type="Proteomes" id="UP001595851"/>
    </source>
</evidence>
<accession>A0ABV8GQ08</accession>
<evidence type="ECO:0000259" key="3">
    <source>
        <dbReference type="SMART" id="SM00829"/>
    </source>
</evidence>
<dbReference type="PANTHER" id="PTHR11695">
    <property type="entry name" value="ALCOHOL DEHYDROGENASE RELATED"/>
    <property type="match status" value="1"/>
</dbReference>
<name>A0ABV8GQ08_9ACTN</name>
<feature type="region of interest" description="Disordered" evidence="2">
    <location>
        <begin position="81"/>
        <end position="150"/>
    </location>
</feature>